<dbReference type="KEGG" id="luo:HHL09_18205"/>
<dbReference type="InterPro" id="IPR049492">
    <property type="entry name" value="BD-FAE-like_dom"/>
</dbReference>
<keyword evidence="2" id="KW-0732">Signal</keyword>
<feature type="chain" id="PRO_5032980646" evidence="2">
    <location>
        <begin position="18"/>
        <end position="357"/>
    </location>
</feature>
<dbReference type="GO" id="GO:0016787">
    <property type="term" value="F:hydrolase activity"/>
    <property type="evidence" value="ECO:0007669"/>
    <property type="project" value="UniProtKB-KW"/>
</dbReference>
<accession>A0A858RL11</accession>
<dbReference type="PANTHER" id="PTHR48081">
    <property type="entry name" value="AB HYDROLASE SUPERFAMILY PROTEIN C4A8.06C"/>
    <property type="match status" value="1"/>
</dbReference>
<dbReference type="GO" id="GO:0005509">
    <property type="term" value="F:calcium ion binding"/>
    <property type="evidence" value="ECO:0007669"/>
    <property type="project" value="InterPro"/>
</dbReference>
<organism evidence="5 6">
    <name type="scientific">Luteolibacter luteus</name>
    <dbReference type="NCBI Taxonomy" id="2728835"/>
    <lineage>
        <taxon>Bacteria</taxon>
        <taxon>Pseudomonadati</taxon>
        <taxon>Verrucomicrobiota</taxon>
        <taxon>Verrucomicrobiia</taxon>
        <taxon>Verrucomicrobiales</taxon>
        <taxon>Verrucomicrobiaceae</taxon>
        <taxon>Luteolibacter</taxon>
    </lineage>
</organism>
<dbReference type="Gene3D" id="1.10.238.10">
    <property type="entry name" value="EF-hand"/>
    <property type="match status" value="1"/>
</dbReference>
<dbReference type="InterPro" id="IPR011992">
    <property type="entry name" value="EF-hand-dom_pair"/>
</dbReference>
<feature type="domain" description="BD-FAE-like" evidence="4">
    <location>
        <begin position="95"/>
        <end position="305"/>
    </location>
</feature>
<dbReference type="InterPro" id="IPR002048">
    <property type="entry name" value="EF_hand_dom"/>
</dbReference>
<protein>
    <submittedName>
        <fullName evidence="5">Alpha/beta hydrolase fold domain-containing protein</fullName>
    </submittedName>
</protein>
<dbReference type="SUPFAM" id="SSF53474">
    <property type="entry name" value="alpha/beta-Hydrolases"/>
    <property type="match status" value="1"/>
</dbReference>
<gene>
    <name evidence="5" type="ORF">HHL09_18205</name>
</gene>
<dbReference type="PANTHER" id="PTHR48081:SF13">
    <property type="entry name" value="ALPHA_BETA HYDROLASE"/>
    <property type="match status" value="1"/>
</dbReference>
<dbReference type="InterPro" id="IPR018247">
    <property type="entry name" value="EF_Hand_1_Ca_BS"/>
</dbReference>
<dbReference type="EMBL" id="CP051774">
    <property type="protein sequence ID" value="QJE97627.1"/>
    <property type="molecule type" value="Genomic_DNA"/>
</dbReference>
<evidence type="ECO:0000256" key="1">
    <source>
        <dbReference type="ARBA" id="ARBA00022801"/>
    </source>
</evidence>
<dbReference type="Proteomes" id="UP000501812">
    <property type="component" value="Chromosome"/>
</dbReference>
<dbReference type="CDD" id="cd00051">
    <property type="entry name" value="EFh"/>
    <property type="match status" value="1"/>
</dbReference>
<dbReference type="Pfam" id="PF13202">
    <property type="entry name" value="EF-hand_5"/>
    <property type="match status" value="2"/>
</dbReference>
<dbReference type="Gene3D" id="3.40.50.1820">
    <property type="entry name" value="alpha/beta hydrolase"/>
    <property type="match status" value="1"/>
</dbReference>
<sequence length="357" mass="38219">MRWLLFAVLTPAAFAQADPFAALDKNKDGKLSLTEVPKAAQAHFKRVDANNDGIVTQEEFAKSNGGGSPAPAKGPDLDLLKDIDYVGKGNPRQKLDLLVAKDRATKLRPLVVFIHGGGWLAGSKSDGLGVMQAITANGDYVAASINYRLTQEAAWPAQIFDCKAAIRYLRGNASKYGIDPERIGVMGMSAGGQLVSVLGTSGDVSSLEGDLGSFTKQSSRVQCVVNFFGPANFLTFYGPDTTTATLRDAKMIGPLLGKDEEEVLVNAKSASAVTWITKDDAPFFTAHGTKDDLVPYAQAKEIDASLAKAGVETHLIEMTGAGHGFDSPDLNDRIKLFLDKHLRGREAKIPETPIRVQ</sequence>
<reference evidence="5 6" key="1">
    <citation type="submission" date="2020-04" db="EMBL/GenBank/DDBJ databases">
        <title>Luteolibacter sp. G-1-1-1 isolated from soil.</title>
        <authorList>
            <person name="Dahal R.H."/>
        </authorList>
    </citation>
    <scope>NUCLEOTIDE SEQUENCE [LARGE SCALE GENOMIC DNA]</scope>
    <source>
        <strain evidence="5 6">G-1-1-1</strain>
    </source>
</reference>
<dbReference type="RefSeq" id="WP_169456053.1">
    <property type="nucleotide sequence ID" value="NZ_CP051774.1"/>
</dbReference>
<feature type="signal peptide" evidence="2">
    <location>
        <begin position="1"/>
        <end position="17"/>
    </location>
</feature>
<dbReference type="Pfam" id="PF20434">
    <property type="entry name" value="BD-FAE"/>
    <property type="match status" value="1"/>
</dbReference>
<dbReference type="SUPFAM" id="SSF47473">
    <property type="entry name" value="EF-hand"/>
    <property type="match status" value="1"/>
</dbReference>
<evidence type="ECO:0000313" key="6">
    <source>
        <dbReference type="Proteomes" id="UP000501812"/>
    </source>
</evidence>
<evidence type="ECO:0000256" key="2">
    <source>
        <dbReference type="SAM" id="SignalP"/>
    </source>
</evidence>
<evidence type="ECO:0000259" key="3">
    <source>
        <dbReference type="Pfam" id="PF13202"/>
    </source>
</evidence>
<evidence type="ECO:0000313" key="5">
    <source>
        <dbReference type="EMBL" id="QJE97627.1"/>
    </source>
</evidence>
<keyword evidence="1 5" id="KW-0378">Hydrolase</keyword>
<proteinExistence type="predicted"/>
<dbReference type="InterPro" id="IPR029058">
    <property type="entry name" value="AB_hydrolase_fold"/>
</dbReference>
<dbReference type="PROSITE" id="PS00018">
    <property type="entry name" value="EF_HAND_1"/>
    <property type="match status" value="1"/>
</dbReference>
<feature type="domain" description="EF-hand" evidence="3">
    <location>
        <begin position="44"/>
        <end position="61"/>
    </location>
</feature>
<name>A0A858RL11_9BACT</name>
<keyword evidence="6" id="KW-1185">Reference proteome</keyword>
<dbReference type="InterPro" id="IPR050300">
    <property type="entry name" value="GDXG_lipolytic_enzyme"/>
</dbReference>
<evidence type="ECO:0000259" key="4">
    <source>
        <dbReference type="Pfam" id="PF20434"/>
    </source>
</evidence>
<dbReference type="AlphaFoldDB" id="A0A858RL11"/>
<feature type="domain" description="EF-hand" evidence="3">
    <location>
        <begin position="20"/>
        <end position="35"/>
    </location>
</feature>